<sequence length="331" mass="35960">MKALVLALLLAAGAVHAQSQRWSAIDYYYKPEALGSLDGRIFSLESLRAGQPRPAGVLHFVHGEYGESAFSEASTWPVGEYTGLDGKEPADEKQHGAGECSAFQVEAGKGLDVGSAGWVMKTGCAPLSDDPAHRFVNMQANVAWAADQMPRPWQTPASRFGMEFSLKIPSAKMLAGAKGYATAQLQIHDGDGHFFWMQPTLFLAGFAPGAQSRDSTGLDQNIPYINPVYRSRGRYLSKFDNPVTHQVSHVTASRPWAQWHWYAFTVSSAQLLAAVTDLNAKGGKYSTDLSGYGISLIGVQTEINRQAVAPGKTPEGWIGVGLKQLYAYRLY</sequence>
<keyword evidence="1" id="KW-0732">Signal</keyword>
<evidence type="ECO:0008006" key="4">
    <source>
        <dbReference type="Google" id="ProtNLM"/>
    </source>
</evidence>
<proteinExistence type="predicted"/>
<dbReference type="Proteomes" id="UP001596037">
    <property type="component" value="Unassembled WGS sequence"/>
</dbReference>
<evidence type="ECO:0000313" key="3">
    <source>
        <dbReference type="Proteomes" id="UP001596037"/>
    </source>
</evidence>
<keyword evidence="3" id="KW-1185">Reference proteome</keyword>
<evidence type="ECO:0000256" key="1">
    <source>
        <dbReference type="SAM" id="SignalP"/>
    </source>
</evidence>
<accession>A0ABW0NEZ6</accession>
<comment type="caution">
    <text evidence="2">The sequence shown here is derived from an EMBL/GenBank/DDBJ whole genome shotgun (WGS) entry which is preliminary data.</text>
</comment>
<dbReference type="EMBL" id="JBHSMF010000006">
    <property type="protein sequence ID" value="MFC5497842.1"/>
    <property type="molecule type" value="Genomic_DNA"/>
</dbReference>
<evidence type="ECO:0000313" key="2">
    <source>
        <dbReference type="EMBL" id="MFC5497842.1"/>
    </source>
</evidence>
<feature type="chain" id="PRO_5045142199" description="Carotenoid 1,2-hydratase" evidence="1">
    <location>
        <begin position="18"/>
        <end position="331"/>
    </location>
</feature>
<gene>
    <name evidence="2" type="ORF">ACFPOE_09895</name>
</gene>
<organism evidence="2 3">
    <name type="scientific">Caenimonas terrae</name>
    <dbReference type="NCBI Taxonomy" id="696074"/>
    <lineage>
        <taxon>Bacteria</taxon>
        <taxon>Pseudomonadati</taxon>
        <taxon>Pseudomonadota</taxon>
        <taxon>Betaproteobacteria</taxon>
        <taxon>Burkholderiales</taxon>
        <taxon>Comamonadaceae</taxon>
        <taxon>Caenimonas</taxon>
    </lineage>
</organism>
<name>A0ABW0NEZ6_9BURK</name>
<protein>
    <recommendedName>
        <fullName evidence="4">Carotenoid 1,2-hydratase</fullName>
    </recommendedName>
</protein>
<feature type="signal peptide" evidence="1">
    <location>
        <begin position="1"/>
        <end position="17"/>
    </location>
</feature>
<dbReference type="RefSeq" id="WP_376849917.1">
    <property type="nucleotide sequence ID" value="NZ_JBHSMF010000006.1"/>
</dbReference>
<reference evidence="3" key="1">
    <citation type="journal article" date="2019" name="Int. J. Syst. Evol. Microbiol.">
        <title>The Global Catalogue of Microorganisms (GCM) 10K type strain sequencing project: providing services to taxonomists for standard genome sequencing and annotation.</title>
        <authorList>
            <consortium name="The Broad Institute Genomics Platform"/>
            <consortium name="The Broad Institute Genome Sequencing Center for Infectious Disease"/>
            <person name="Wu L."/>
            <person name="Ma J."/>
        </authorList>
    </citation>
    <scope>NUCLEOTIDE SEQUENCE [LARGE SCALE GENOMIC DNA]</scope>
    <source>
        <strain evidence="3">CCUG 57401</strain>
    </source>
</reference>